<feature type="domain" description="RING-type" evidence="3">
    <location>
        <begin position="176"/>
        <end position="217"/>
    </location>
</feature>
<dbReference type="PANTHER" id="PTHR22765">
    <property type="entry name" value="RING FINGER AND PROTEASE ASSOCIATED DOMAIN-CONTAINING"/>
    <property type="match status" value="1"/>
</dbReference>
<reference evidence="4 5" key="1">
    <citation type="journal article" date="2013" name="Curr. Biol.">
        <title>The Genome of the Foraminiferan Reticulomyxa filosa.</title>
        <authorList>
            <person name="Glockner G."/>
            <person name="Hulsmann N."/>
            <person name="Schleicher M."/>
            <person name="Noegel A.A."/>
            <person name="Eichinger L."/>
            <person name="Gallinger C."/>
            <person name="Pawlowski J."/>
            <person name="Sierra R."/>
            <person name="Euteneuer U."/>
            <person name="Pillet L."/>
            <person name="Moustafa A."/>
            <person name="Platzer M."/>
            <person name="Groth M."/>
            <person name="Szafranski K."/>
            <person name="Schliwa M."/>
        </authorList>
    </citation>
    <scope>NUCLEOTIDE SEQUENCE [LARGE SCALE GENOMIC DNA]</scope>
</reference>
<evidence type="ECO:0000313" key="5">
    <source>
        <dbReference type="Proteomes" id="UP000023152"/>
    </source>
</evidence>
<dbReference type="AlphaFoldDB" id="X6N3G9"/>
<dbReference type="PROSITE" id="PS50089">
    <property type="entry name" value="ZF_RING_2"/>
    <property type="match status" value="1"/>
</dbReference>
<feature type="non-terminal residue" evidence="4">
    <location>
        <position position="1"/>
    </location>
</feature>
<feature type="compositionally biased region" description="Basic and acidic residues" evidence="2">
    <location>
        <begin position="7"/>
        <end position="27"/>
    </location>
</feature>
<feature type="region of interest" description="Disordered" evidence="2">
    <location>
        <begin position="54"/>
        <end position="83"/>
    </location>
</feature>
<organism evidence="4 5">
    <name type="scientific">Reticulomyxa filosa</name>
    <dbReference type="NCBI Taxonomy" id="46433"/>
    <lineage>
        <taxon>Eukaryota</taxon>
        <taxon>Sar</taxon>
        <taxon>Rhizaria</taxon>
        <taxon>Retaria</taxon>
        <taxon>Foraminifera</taxon>
        <taxon>Monothalamids</taxon>
        <taxon>Reticulomyxidae</taxon>
        <taxon>Reticulomyxa</taxon>
    </lineage>
</organism>
<proteinExistence type="predicted"/>
<evidence type="ECO:0000259" key="3">
    <source>
        <dbReference type="PROSITE" id="PS50089"/>
    </source>
</evidence>
<dbReference type="SMART" id="SM01197">
    <property type="entry name" value="FANCL_C"/>
    <property type="match status" value="1"/>
</dbReference>
<dbReference type="SMART" id="SM00184">
    <property type="entry name" value="RING"/>
    <property type="match status" value="1"/>
</dbReference>
<dbReference type="Proteomes" id="UP000023152">
    <property type="component" value="Unassembled WGS sequence"/>
</dbReference>
<dbReference type="CDD" id="cd16454">
    <property type="entry name" value="RING-H2_PA-TM-RING"/>
    <property type="match status" value="1"/>
</dbReference>
<evidence type="ECO:0000256" key="1">
    <source>
        <dbReference type="PROSITE-ProRule" id="PRU00175"/>
    </source>
</evidence>
<name>X6N3G9_RETFI</name>
<dbReference type="GO" id="GO:0006511">
    <property type="term" value="P:ubiquitin-dependent protein catabolic process"/>
    <property type="evidence" value="ECO:0007669"/>
    <property type="project" value="TreeGrafter"/>
</dbReference>
<dbReference type="InterPro" id="IPR001841">
    <property type="entry name" value="Znf_RING"/>
</dbReference>
<sequence>ISPPEQGHLHSDDSEMKDHLSNLHPFERGSTLSANDLSHTFDLNDLRAEYYHYHPNGQANASPPEIRLSPSPEMEHGPHVPNPNNASAMAINAHAATSHKTATPSQGNGNSNIKASGGSKRKLVEHSQTDVLKRSAQGNTAAVDQSFSTMFLGSTKVINSQFLIRLEEEYGENVACAICMDVFAKGDIMARLLCGHFFHKSCLVAWLLKSPTCPNCREHVEKFSKVSFL</sequence>
<keyword evidence="1" id="KW-0479">Metal-binding</keyword>
<dbReference type="InterPro" id="IPR013083">
    <property type="entry name" value="Znf_RING/FYVE/PHD"/>
</dbReference>
<accession>X6N3G9</accession>
<gene>
    <name evidence="4" type="ORF">RFI_17379</name>
</gene>
<dbReference type="Pfam" id="PF13639">
    <property type="entry name" value="zf-RING_2"/>
    <property type="match status" value="1"/>
</dbReference>
<dbReference type="EMBL" id="ASPP01013230">
    <property type="protein sequence ID" value="ETO19847.1"/>
    <property type="molecule type" value="Genomic_DNA"/>
</dbReference>
<feature type="region of interest" description="Disordered" evidence="2">
    <location>
        <begin position="96"/>
        <end position="120"/>
    </location>
</feature>
<dbReference type="GO" id="GO:0061630">
    <property type="term" value="F:ubiquitin protein ligase activity"/>
    <property type="evidence" value="ECO:0007669"/>
    <property type="project" value="TreeGrafter"/>
</dbReference>
<dbReference type="GO" id="GO:0008270">
    <property type="term" value="F:zinc ion binding"/>
    <property type="evidence" value="ECO:0007669"/>
    <property type="project" value="UniProtKB-KW"/>
</dbReference>
<keyword evidence="5" id="KW-1185">Reference proteome</keyword>
<comment type="caution">
    <text evidence="4">The sequence shown here is derived from an EMBL/GenBank/DDBJ whole genome shotgun (WGS) entry which is preliminary data.</text>
</comment>
<dbReference type="Gene3D" id="3.30.40.10">
    <property type="entry name" value="Zinc/RING finger domain, C3HC4 (zinc finger)"/>
    <property type="match status" value="1"/>
</dbReference>
<keyword evidence="1" id="KW-0863">Zinc-finger</keyword>
<feature type="region of interest" description="Disordered" evidence="2">
    <location>
        <begin position="1"/>
        <end position="33"/>
    </location>
</feature>
<feature type="compositionally biased region" description="Polar residues" evidence="2">
    <location>
        <begin position="98"/>
        <end position="114"/>
    </location>
</feature>
<dbReference type="OrthoDB" id="48802at2759"/>
<evidence type="ECO:0000256" key="2">
    <source>
        <dbReference type="SAM" id="MobiDB-lite"/>
    </source>
</evidence>
<evidence type="ECO:0000313" key="4">
    <source>
        <dbReference type="EMBL" id="ETO19847.1"/>
    </source>
</evidence>
<dbReference type="InterPro" id="IPR051826">
    <property type="entry name" value="E3_ubiquitin-ligase_domain"/>
</dbReference>
<dbReference type="SUPFAM" id="SSF57850">
    <property type="entry name" value="RING/U-box"/>
    <property type="match status" value="1"/>
</dbReference>
<protein>
    <submittedName>
        <fullName evidence="4">E3 ubiquitin-protein ligase</fullName>
    </submittedName>
</protein>
<keyword evidence="1" id="KW-0862">Zinc</keyword>